<feature type="domain" description="Transcription factor NusA first KH" evidence="6">
    <location>
        <begin position="4"/>
        <end position="56"/>
    </location>
</feature>
<keyword evidence="1" id="KW-0806">Transcription termination</keyword>
<dbReference type="Pfam" id="PF13184">
    <property type="entry name" value="KH_NusA_1st"/>
    <property type="match status" value="1"/>
</dbReference>
<dbReference type="GO" id="GO:0005829">
    <property type="term" value="C:cytosol"/>
    <property type="evidence" value="ECO:0007669"/>
    <property type="project" value="TreeGrafter"/>
</dbReference>
<reference evidence="7" key="1">
    <citation type="journal article" date="2014" name="Front. Microbiol.">
        <title>High frequency of phylogenetically diverse reductive dehalogenase-homologous genes in deep subseafloor sedimentary metagenomes.</title>
        <authorList>
            <person name="Kawai M."/>
            <person name="Futagami T."/>
            <person name="Toyoda A."/>
            <person name="Takaki Y."/>
            <person name="Nishi S."/>
            <person name="Hori S."/>
            <person name="Arai W."/>
            <person name="Tsubouchi T."/>
            <person name="Morono Y."/>
            <person name="Uchiyama I."/>
            <person name="Ito T."/>
            <person name="Fujiyama A."/>
            <person name="Inagaki F."/>
            <person name="Takami H."/>
        </authorList>
    </citation>
    <scope>NUCLEOTIDE SEQUENCE</scope>
    <source>
        <strain evidence="7">Expedition CK06-06</strain>
    </source>
</reference>
<name>X1KFK2_9ZZZZ</name>
<dbReference type="InterPro" id="IPR015946">
    <property type="entry name" value="KH_dom-like_a/b"/>
</dbReference>
<evidence type="ECO:0000256" key="5">
    <source>
        <dbReference type="ARBA" id="ARBA00023163"/>
    </source>
</evidence>
<keyword evidence="4" id="KW-0805">Transcription regulation</keyword>
<proteinExistence type="predicted"/>
<feature type="non-terminal residue" evidence="7">
    <location>
        <position position="56"/>
    </location>
</feature>
<keyword evidence="5" id="KW-0804">Transcription</keyword>
<dbReference type="SUPFAM" id="SSF54814">
    <property type="entry name" value="Prokaryotic type KH domain (KH-domain type II)"/>
    <property type="match status" value="1"/>
</dbReference>
<dbReference type="InterPro" id="IPR009019">
    <property type="entry name" value="KH_sf_prok-type"/>
</dbReference>
<evidence type="ECO:0000256" key="1">
    <source>
        <dbReference type="ARBA" id="ARBA00022472"/>
    </source>
</evidence>
<dbReference type="InterPro" id="IPR030842">
    <property type="entry name" value="TF_NusA_bacterial"/>
</dbReference>
<evidence type="ECO:0000256" key="3">
    <source>
        <dbReference type="ARBA" id="ARBA00022884"/>
    </source>
</evidence>
<dbReference type="Gene3D" id="3.30.300.20">
    <property type="match status" value="1"/>
</dbReference>
<gene>
    <name evidence="7" type="ORF">S06H3_19362</name>
</gene>
<dbReference type="PANTHER" id="PTHR22648:SF0">
    <property type="entry name" value="TRANSCRIPTION TERMINATION_ANTITERMINATION PROTEIN NUSA"/>
    <property type="match status" value="1"/>
</dbReference>
<evidence type="ECO:0000259" key="6">
    <source>
        <dbReference type="Pfam" id="PF13184"/>
    </source>
</evidence>
<dbReference type="AlphaFoldDB" id="X1KFK2"/>
<protein>
    <recommendedName>
        <fullName evidence="6">Transcription factor NusA first KH domain-containing protein</fullName>
    </recommendedName>
</protein>
<sequence length="56" mass="6103">MVSRSHPDLLRRLFELEVPEVLNGIVELKSIAREAGSRSKVAVAARQEGIDPVGCC</sequence>
<accession>X1KFK2</accession>
<evidence type="ECO:0000256" key="4">
    <source>
        <dbReference type="ARBA" id="ARBA00023015"/>
    </source>
</evidence>
<keyword evidence="3" id="KW-0694">RNA-binding</keyword>
<dbReference type="GO" id="GO:0003723">
    <property type="term" value="F:RNA binding"/>
    <property type="evidence" value="ECO:0007669"/>
    <property type="project" value="UniProtKB-KW"/>
</dbReference>
<dbReference type="PANTHER" id="PTHR22648">
    <property type="entry name" value="TRANSCRIPTION TERMINATION FACTOR NUSA"/>
    <property type="match status" value="1"/>
</dbReference>
<dbReference type="GO" id="GO:0006353">
    <property type="term" value="P:DNA-templated transcription termination"/>
    <property type="evidence" value="ECO:0007669"/>
    <property type="project" value="UniProtKB-KW"/>
</dbReference>
<dbReference type="InterPro" id="IPR025249">
    <property type="entry name" value="TF_NusA_KH_1st"/>
</dbReference>
<organism evidence="7">
    <name type="scientific">marine sediment metagenome</name>
    <dbReference type="NCBI Taxonomy" id="412755"/>
    <lineage>
        <taxon>unclassified sequences</taxon>
        <taxon>metagenomes</taxon>
        <taxon>ecological metagenomes</taxon>
    </lineage>
</organism>
<keyword evidence="2" id="KW-0963">Cytoplasm</keyword>
<evidence type="ECO:0000256" key="2">
    <source>
        <dbReference type="ARBA" id="ARBA00022490"/>
    </source>
</evidence>
<comment type="caution">
    <text evidence="7">The sequence shown here is derived from an EMBL/GenBank/DDBJ whole genome shotgun (WGS) entry which is preliminary data.</text>
</comment>
<evidence type="ECO:0000313" key="7">
    <source>
        <dbReference type="EMBL" id="GAI05428.1"/>
    </source>
</evidence>
<dbReference type="EMBL" id="BARV01009906">
    <property type="protein sequence ID" value="GAI05428.1"/>
    <property type="molecule type" value="Genomic_DNA"/>
</dbReference>
<dbReference type="GO" id="GO:0031564">
    <property type="term" value="P:transcription antitermination"/>
    <property type="evidence" value="ECO:0007669"/>
    <property type="project" value="InterPro"/>
</dbReference>